<reference evidence="1 2" key="1">
    <citation type="submission" date="2019-02" db="EMBL/GenBank/DDBJ databases">
        <title>Genome sequencing of the rare red list fungi Bondarzewia mesenterica.</title>
        <authorList>
            <person name="Buettner E."/>
            <person name="Kellner H."/>
        </authorList>
    </citation>
    <scope>NUCLEOTIDE SEQUENCE [LARGE SCALE GENOMIC DNA]</scope>
    <source>
        <strain evidence="1 2">DSM 108281</strain>
    </source>
</reference>
<evidence type="ECO:0000313" key="1">
    <source>
        <dbReference type="EMBL" id="THH05150.1"/>
    </source>
</evidence>
<dbReference type="Proteomes" id="UP000310158">
    <property type="component" value="Unassembled WGS sequence"/>
</dbReference>
<dbReference type="EMBL" id="SGPL01001048">
    <property type="protein sequence ID" value="THH05150.1"/>
    <property type="molecule type" value="Genomic_DNA"/>
</dbReference>
<gene>
    <name evidence="1" type="ORF">EW146_g9980</name>
</gene>
<protein>
    <submittedName>
        <fullName evidence="1">Uncharacterized protein</fullName>
    </submittedName>
</protein>
<feature type="non-terminal residue" evidence="1">
    <location>
        <position position="89"/>
    </location>
</feature>
<organism evidence="1 2">
    <name type="scientific">Bondarzewia mesenterica</name>
    <dbReference type="NCBI Taxonomy" id="1095465"/>
    <lineage>
        <taxon>Eukaryota</taxon>
        <taxon>Fungi</taxon>
        <taxon>Dikarya</taxon>
        <taxon>Basidiomycota</taxon>
        <taxon>Agaricomycotina</taxon>
        <taxon>Agaricomycetes</taxon>
        <taxon>Russulales</taxon>
        <taxon>Bondarzewiaceae</taxon>
        <taxon>Bondarzewia</taxon>
    </lineage>
</organism>
<sequence length="89" mass="9918">MQPPTTPNSPAPVDTPKRESDLLHSIRTALRGDDSEPRAIHRIKYAASDDDDDASEGIVYELSWNSWKVVLCAGGIILKQWSFMHEGEP</sequence>
<evidence type="ECO:0000313" key="2">
    <source>
        <dbReference type="Proteomes" id="UP000310158"/>
    </source>
</evidence>
<keyword evidence="2" id="KW-1185">Reference proteome</keyword>
<proteinExistence type="predicted"/>
<name>A0A4S4L6D1_9AGAM</name>
<comment type="caution">
    <text evidence="1">The sequence shown here is derived from an EMBL/GenBank/DDBJ whole genome shotgun (WGS) entry which is preliminary data.</text>
</comment>
<accession>A0A4S4L6D1</accession>
<dbReference type="AlphaFoldDB" id="A0A4S4L6D1"/>